<evidence type="ECO:0000256" key="1">
    <source>
        <dbReference type="PROSITE-ProRule" id="PRU00042"/>
    </source>
</evidence>
<dbReference type="PROSITE" id="PS50157">
    <property type="entry name" value="ZINC_FINGER_C2H2_2"/>
    <property type="match status" value="1"/>
</dbReference>
<dbReference type="InterPro" id="IPR013087">
    <property type="entry name" value="Znf_C2H2_type"/>
</dbReference>
<reference evidence="4" key="1">
    <citation type="submission" date="2021-06" db="EMBL/GenBank/DDBJ databases">
        <authorList>
            <person name="Hodson N. C."/>
            <person name="Mongue J. A."/>
            <person name="Jaron S. K."/>
        </authorList>
    </citation>
    <scope>NUCLEOTIDE SEQUENCE</scope>
</reference>
<dbReference type="PANTHER" id="PTHR33936:SF24">
    <property type="entry name" value="C2H2-TYPE DOMAIN-CONTAINING PROTEIN"/>
    <property type="match status" value="1"/>
</dbReference>
<dbReference type="GO" id="GO:0008270">
    <property type="term" value="F:zinc ion binding"/>
    <property type="evidence" value="ECO:0007669"/>
    <property type="project" value="UniProtKB-KW"/>
</dbReference>
<gene>
    <name evidence="4" type="ORF">AFUS01_LOCUS5235</name>
</gene>
<protein>
    <recommendedName>
        <fullName evidence="3">C2H2-type domain-containing protein</fullName>
    </recommendedName>
</protein>
<evidence type="ECO:0000256" key="2">
    <source>
        <dbReference type="SAM" id="MobiDB-lite"/>
    </source>
</evidence>
<feature type="compositionally biased region" description="Acidic residues" evidence="2">
    <location>
        <begin position="188"/>
        <end position="202"/>
    </location>
</feature>
<dbReference type="Proteomes" id="UP000708208">
    <property type="component" value="Unassembled WGS sequence"/>
</dbReference>
<dbReference type="SMART" id="SM00355">
    <property type="entry name" value="ZnF_C2H2"/>
    <property type="match status" value="2"/>
</dbReference>
<feature type="region of interest" description="Disordered" evidence="2">
    <location>
        <begin position="284"/>
        <end position="315"/>
    </location>
</feature>
<dbReference type="EMBL" id="CAJVCH010033140">
    <property type="protein sequence ID" value="CAG7713579.1"/>
    <property type="molecule type" value="Genomic_DNA"/>
</dbReference>
<proteinExistence type="predicted"/>
<dbReference type="InterPro" id="IPR052797">
    <property type="entry name" value="RegFact_GeneExpr_CellDeath"/>
</dbReference>
<evidence type="ECO:0000313" key="4">
    <source>
        <dbReference type="EMBL" id="CAG7713579.1"/>
    </source>
</evidence>
<feature type="compositionally biased region" description="Basic and acidic residues" evidence="2">
    <location>
        <begin position="284"/>
        <end position="298"/>
    </location>
</feature>
<keyword evidence="5" id="KW-1185">Reference proteome</keyword>
<dbReference type="PROSITE" id="PS00028">
    <property type="entry name" value="ZINC_FINGER_C2H2_1"/>
    <property type="match status" value="1"/>
</dbReference>
<keyword evidence="1" id="KW-0862">Zinc</keyword>
<keyword evidence="1" id="KW-0863">Zinc-finger</keyword>
<feature type="domain" description="C2H2-type" evidence="3">
    <location>
        <begin position="32"/>
        <end position="59"/>
    </location>
</feature>
<accession>A0A8J2JWH9</accession>
<name>A0A8J2JWH9_9HEXA</name>
<evidence type="ECO:0000259" key="3">
    <source>
        <dbReference type="PROSITE" id="PS50157"/>
    </source>
</evidence>
<dbReference type="PANTHER" id="PTHR33936">
    <property type="entry name" value="PROTEIN CBG17840"/>
    <property type="match status" value="1"/>
</dbReference>
<evidence type="ECO:0000313" key="5">
    <source>
        <dbReference type="Proteomes" id="UP000708208"/>
    </source>
</evidence>
<sequence>MDASSDDSDFRDTPARTSRITSARHNRAEILLACIKCSYKTTVKSNLKRHEKTHDDARGFVAQKIYCPELGCNQGVATVAKLREHLSTSHSRTIETEQLLFQNSEEFQSWMTDLQEKSLVKFVKMKSRSGRAAYQCNRSGAYKPQGTGKRMQKKNGTIKCGRTCPCGLELQMDTSGIKYLKKDPTNESAEDQDVPLSDDSDDEDELIIDTTDFLELRQEEVRAHTVDLSRNVPEDIKEDLRRQFEELLAKSEDTGTLKIIGDCLKTASLKIQMQGEFRPTFQETARREPGNKNIEKQKRFQKPRPRKQVSATVTSSDVEVMSQIIPPVFHQDSQ</sequence>
<keyword evidence="1" id="KW-0479">Metal-binding</keyword>
<dbReference type="OrthoDB" id="10031901at2759"/>
<comment type="caution">
    <text evidence="4">The sequence shown here is derived from an EMBL/GenBank/DDBJ whole genome shotgun (WGS) entry which is preliminary data.</text>
</comment>
<feature type="region of interest" description="Disordered" evidence="2">
    <location>
        <begin position="181"/>
        <end position="202"/>
    </location>
</feature>
<organism evidence="4 5">
    <name type="scientific">Allacma fusca</name>
    <dbReference type="NCBI Taxonomy" id="39272"/>
    <lineage>
        <taxon>Eukaryota</taxon>
        <taxon>Metazoa</taxon>
        <taxon>Ecdysozoa</taxon>
        <taxon>Arthropoda</taxon>
        <taxon>Hexapoda</taxon>
        <taxon>Collembola</taxon>
        <taxon>Symphypleona</taxon>
        <taxon>Sminthuridae</taxon>
        <taxon>Allacma</taxon>
    </lineage>
</organism>
<dbReference type="AlphaFoldDB" id="A0A8J2JWH9"/>